<sequence>MTRVFYFYDHNVGEFDYGFGHPMKPLRNKLVHHLIMSYGVYQRLNIYKPWRATNEQLEMFHSKEYIEFLQRVTPSKALLPYFRRSLEEFNFTVDDCPVFDGLYPFVQTVVGSTIGCAMKINERAADVCINWSGGLHHAKKSQASGFCYINDIVCGIMELLKVHSRVLYIDIDHHHGDGVEEAFKATNRVMTISLHKYGDNYFPGTGDVDEVGVEEGKNYSINVPLKDGINDESYHKLYMPIIDRAMEVFQPGAVVMQCGADSLNGDRLGFFNLSIQGHCACMTHVKKFGVPMILVGGGGYTVSNTARCWCYETAAACDLSIPDQIPINDYLEYYVPDMRITIPTSAQMKNCNSRNYCEDILGKVLSVLDEVGNSNLPIMQFVNPPRRDEHTVDMEIDEDAETYQDACEGFKRDIPMNMDNEDVVKFFTEPLPIYPKSKLFCTESDLKTME</sequence>
<evidence type="ECO:0000256" key="2">
    <source>
        <dbReference type="ARBA" id="ARBA00022801"/>
    </source>
</evidence>
<dbReference type="RefSeq" id="XP_004255992.1">
    <property type="nucleotide sequence ID" value="XM_004255944.1"/>
</dbReference>
<dbReference type="GO" id="GO:0031507">
    <property type="term" value="P:heterochromatin formation"/>
    <property type="evidence" value="ECO:0007669"/>
    <property type="project" value="TreeGrafter"/>
</dbReference>
<dbReference type="Proteomes" id="UP000014680">
    <property type="component" value="Unassembled WGS sequence"/>
</dbReference>
<keyword evidence="2 4" id="KW-0378">Hydrolase</keyword>
<feature type="domain" description="Histone deacetylase" evidence="8">
    <location>
        <begin position="21"/>
        <end position="315"/>
    </location>
</feature>
<dbReference type="PANTHER" id="PTHR10625:SF10">
    <property type="entry name" value="HISTONE DEACETYLASE HDAC1"/>
    <property type="match status" value="1"/>
</dbReference>
<dbReference type="SMR" id="A0A0A1U4Q3"/>
<dbReference type="GO" id="GO:0000118">
    <property type="term" value="C:histone deacetylase complex"/>
    <property type="evidence" value="ECO:0007669"/>
    <property type="project" value="UniProtKB-ARBA"/>
</dbReference>
<evidence type="ECO:0000256" key="1">
    <source>
        <dbReference type="ARBA" id="ARBA00012111"/>
    </source>
</evidence>
<dbReference type="AlphaFoldDB" id="A0A0A1U4Q3"/>
<comment type="catalytic activity">
    <reaction evidence="4">
        <text>N(6)-acetyl-L-lysyl-[histone] + H2O = L-lysyl-[histone] + acetate</text>
        <dbReference type="Rhea" id="RHEA:58196"/>
        <dbReference type="Rhea" id="RHEA-COMP:9845"/>
        <dbReference type="Rhea" id="RHEA-COMP:11338"/>
        <dbReference type="ChEBI" id="CHEBI:15377"/>
        <dbReference type="ChEBI" id="CHEBI:29969"/>
        <dbReference type="ChEBI" id="CHEBI:30089"/>
        <dbReference type="ChEBI" id="CHEBI:61930"/>
        <dbReference type="EC" id="3.5.1.98"/>
    </reaction>
</comment>
<dbReference type="GeneID" id="14888100"/>
<protein>
    <recommendedName>
        <fullName evidence="1 4">Histone deacetylase</fullName>
        <ecNumber evidence="1 4">3.5.1.98</ecNumber>
    </recommendedName>
</protein>
<dbReference type="KEGG" id="eiv:EIN_486830"/>
<dbReference type="VEuPathDB" id="AmoebaDB:EIN_486830"/>
<feature type="active site" description="Proton acceptor" evidence="5">
    <location>
        <position position="137"/>
    </location>
</feature>
<dbReference type="EMBL" id="KB206670">
    <property type="protein sequence ID" value="ELP89221.1"/>
    <property type="molecule type" value="Genomic_DNA"/>
</dbReference>
<keyword evidence="3 4" id="KW-0156">Chromatin regulator</keyword>
<dbReference type="PRINTS" id="PR01270">
    <property type="entry name" value="HDASUPER"/>
</dbReference>
<dbReference type="GO" id="GO:0046872">
    <property type="term" value="F:metal ion binding"/>
    <property type="evidence" value="ECO:0007669"/>
    <property type="project" value="UniProtKB-KW"/>
</dbReference>
<evidence type="ECO:0000313" key="9">
    <source>
        <dbReference type="EMBL" id="ELP89221.1"/>
    </source>
</evidence>
<feature type="binding site" evidence="6">
    <location>
        <position position="300"/>
    </location>
    <ligand>
        <name>substrate</name>
    </ligand>
</feature>
<dbReference type="InterPro" id="IPR023801">
    <property type="entry name" value="His_deacetylse_dom"/>
</dbReference>
<dbReference type="OMA" id="RCHTDEY"/>
<keyword evidence="4" id="KW-0804">Transcription</keyword>
<reference evidence="9 10" key="1">
    <citation type="submission" date="2012-10" db="EMBL/GenBank/DDBJ databases">
        <authorList>
            <person name="Zafar N."/>
            <person name="Inman J."/>
            <person name="Hall N."/>
            <person name="Lorenzi H."/>
            <person name="Caler E."/>
        </authorList>
    </citation>
    <scope>NUCLEOTIDE SEQUENCE [LARGE SCALE GENOMIC DNA]</scope>
    <source>
        <strain evidence="9 10">IP1</strain>
    </source>
</reference>
<comment type="subcellular location">
    <subcellularLocation>
        <location evidence="4">Nucleus</location>
    </subcellularLocation>
</comment>
<dbReference type="InterPro" id="IPR023696">
    <property type="entry name" value="Ureohydrolase_dom_sf"/>
</dbReference>
<evidence type="ECO:0000256" key="4">
    <source>
        <dbReference type="PIRNR" id="PIRNR037913"/>
    </source>
</evidence>
<evidence type="ECO:0000256" key="7">
    <source>
        <dbReference type="PIRSR" id="PIRSR037913-3"/>
    </source>
</evidence>
<name>A0A0A1U4Q3_ENTIV</name>
<dbReference type="PANTHER" id="PTHR10625">
    <property type="entry name" value="HISTONE DEACETYLASE HDAC1-RELATED"/>
    <property type="match status" value="1"/>
</dbReference>
<dbReference type="CDD" id="cd09991">
    <property type="entry name" value="HDAC_classI"/>
    <property type="match status" value="1"/>
</dbReference>
<feature type="binding site" evidence="7">
    <location>
        <position position="261"/>
    </location>
    <ligand>
        <name>a divalent metal cation</name>
        <dbReference type="ChEBI" id="CHEBI:60240"/>
    </ligand>
</feature>
<dbReference type="InterPro" id="IPR003084">
    <property type="entry name" value="HDAC_I/II"/>
</dbReference>
<dbReference type="FunFam" id="3.40.800.20:FF:000020">
    <property type="entry name" value="Histone deacetylase"/>
    <property type="match status" value="1"/>
</dbReference>
<dbReference type="GO" id="GO:0141221">
    <property type="term" value="F:histone deacetylase activity, hydrolytic mechanism"/>
    <property type="evidence" value="ECO:0007669"/>
    <property type="project" value="UniProtKB-EC"/>
</dbReference>
<evidence type="ECO:0000256" key="6">
    <source>
        <dbReference type="PIRSR" id="PIRSR037913-2"/>
    </source>
</evidence>
<dbReference type="PIRSF" id="PIRSF037913">
    <property type="entry name" value="His_deacetylse_1"/>
    <property type="match status" value="1"/>
</dbReference>
<dbReference type="InterPro" id="IPR000286">
    <property type="entry name" value="HDACs"/>
</dbReference>
<evidence type="ECO:0000313" key="10">
    <source>
        <dbReference type="Proteomes" id="UP000014680"/>
    </source>
</evidence>
<dbReference type="OrthoDB" id="1918432at2759"/>
<keyword evidence="4" id="KW-0539">Nucleus</keyword>
<feature type="binding site" evidence="6">
    <location>
        <position position="95"/>
    </location>
    <ligand>
        <name>substrate</name>
    </ligand>
</feature>
<dbReference type="SUPFAM" id="SSF52768">
    <property type="entry name" value="Arginase/deacetylase"/>
    <property type="match status" value="1"/>
</dbReference>
<dbReference type="InterPro" id="IPR037138">
    <property type="entry name" value="His_deacetylse_dom_sf"/>
</dbReference>
<feature type="binding site" evidence="6">
    <location>
        <position position="145"/>
    </location>
    <ligand>
        <name>substrate</name>
    </ligand>
</feature>
<evidence type="ECO:0000256" key="3">
    <source>
        <dbReference type="ARBA" id="ARBA00022853"/>
    </source>
</evidence>
<keyword evidence="7" id="KW-0479">Metal-binding</keyword>
<proteinExistence type="inferred from homology"/>
<feature type="binding site" evidence="7">
    <location>
        <position position="172"/>
    </location>
    <ligand>
        <name>a divalent metal cation</name>
        <dbReference type="ChEBI" id="CHEBI:60240"/>
    </ligand>
</feature>
<feature type="binding site" evidence="7">
    <location>
        <position position="174"/>
    </location>
    <ligand>
        <name>a divalent metal cation</name>
        <dbReference type="ChEBI" id="CHEBI:60240"/>
    </ligand>
</feature>
<keyword evidence="10" id="KW-1185">Reference proteome</keyword>
<accession>A0A0A1U4Q3</accession>
<comment type="similarity">
    <text evidence="4">Belongs to the histone deacetylase family. HD Type 1 subfamily.</text>
</comment>
<evidence type="ECO:0000259" key="8">
    <source>
        <dbReference type="Pfam" id="PF00850"/>
    </source>
</evidence>
<dbReference type="Gene3D" id="3.40.800.20">
    <property type="entry name" value="Histone deacetylase domain"/>
    <property type="match status" value="1"/>
</dbReference>
<organism evidence="9 10">
    <name type="scientific">Entamoeba invadens IP1</name>
    <dbReference type="NCBI Taxonomy" id="370355"/>
    <lineage>
        <taxon>Eukaryota</taxon>
        <taxon>Amoebozoa</taxon>
        <taxon>Evosea</taxon>
        <taxon>Archamoebae</taxon>
        <taxon>Mastigamoebida</taxon>
        <taxon>Entamoebidae</taxon>
        <taxon>Entamoeba</taxon>
    </lineage>
</organism>
<dbReference type="PRINTS" id="PR01271">
    <property type="entry name" value="HISDACETLASE"/>
</dbReference>
<dbReference type="EC" id="3.5.1.98" evidence="1 4"/>
<keyword evidence="4" id="KW-0805">Transcription regulation</keyword>
<dbReference type="Pfam" id="PF00850">
    <property type="entry name" value="Hist_deacetyl"/>
    <property type="match status" value="1"/>
</dbReference>
<gene>
    <name evidence="9" type="ORF">EIN_486830</name>
</gene>
<evidence type="ECO:0000256" key="5">
    <source>
        <dbReference type="PIRSR" id="PIRSR037913-1"/>
    </source>
</evidence>